<evidence type="ECO:0000313" key="2">
    <source>
        <dbReference type="EMBL" id="KAL0462905.1"/>
    </source>
</evidence>
<reference evidence="2" key="2">
    <citation type="journal article" date="2024" name="Plant">
        <title>Genomic evolution and insights into agronomic trait innovations of Sesamum species.</title>
        <authorList>
            <person name="Miao H."/>
            <person name="Wang L."/>
            <person name="Qu L."/>
            <person name="Liu H."/>
            <person name="Sun Y."/>
            <person name="Le M."/>
            <person name="Wang Q."/>
            <person name="Wei S."/>
            <person name="Zheng Y."/>
            <person name="Lin W."/>
            <person name="Duan Y."/>
            <person name="Cao H."/>
            <person name="Xiong S."/>
            <person name="Wang X."/>
            <person name="Wei L."/>
            <person name="Li C."/>
            <person name="Ma Q."/>
            <person name="Ju M."/>
            <person name="Zhao R."/>
            <person name="Li G."/>
            <person name="Mu C."/>
            <person name="Tian Q."/>
            <person name="Mei H."/>
            <person name="Zhang T."/>
            <person name="Gao T."/>
            <person name="Zhang H."/>
        </authorList>
    </citation>
    <scope>NUCLEOTIDE SEQUENCE</scope>
    <source>
        <strain evidence="2">KEN1</strain>
    </source>
</reference>
<gene>
    <name evidence="2" type="ORF">Slati_0178100</name>
</gene>
<name>A0AAW2YB43_9LAMI</name>
<reference evidence="2" key="1">
    <citation type="submission" date="2020-06" db="EMBL/GenBank/DDBJ databases">
        <authorList>
            <person name="Li T."/>
            <person name="Hu X."/>
            <person name="Zhang T."/>
            <person name="Song X."/>
            <person name="Zhang H."/>
            <person name="Dai N."/>
            <person name="Sheng W."/>
            <person name="Hou X."/>
            <person name="Wei L."/>
        </authorList>
    </citation>
    <scope>NUCLEOTIDE SEQUENCE</scope>
    <source>
        <strain evidence="2">KEN1</strain>
        <tissue evidence="2">Leaf</tissue>
    </source>
</reference>
<proteinExistence type="predicted"/>
<dbReference type="EMBL" id="JACGWN010000001">
    <property type="protein sequence ID" value="KAL0462905.1"/>
    <property type="molecule type" value="Genomic_DNA"/>
</dbReference>
<sequence>MDKEGSSPARRSRDSRSPDTRSLVLGLWFRIAGYQVASPGRWFQVAGSGSLDTRSLVPGRGYQVAGFGSLVLGRWIPGRRCQVAGSAISDLHGLNSAVSIKMSHVRFSLGRKV</sequence>
<organism evidence="2">
    <name type="scientific">Sesamum latifolium</name>
    <dbReference type="NCBI Taxonomy" id="2727402"/>
    <lineage>
        <taxon>Eukaryota</taxon>
        <taxon>Viridiplantae</taxon>
        <taxon>Streptophyta</taxon>
        <taxon>Embryophyta</taxon>
        <taxon>Tracheophyta</taxon>
        <taxon>Spermatophyta</taxon>
        <taxon>Magnoliopsida</taxon>
        <taxon>eudicotyledons</taxon>
        <taxon>Gunneridae</taxon>
        <taxon>Pentapetalae</taxon>
        <taxon>asterids</taxon>
        <taxon>lamiids</taxon>
        <taxon>Lamiales</taxon>
        <taxon>Pedaliaceae</taxon>
        <taxon>Sesamum</taxon>
    </lineage>
</organism>
<evidence type="ECO:0000256" key="1">
    <source>
        <dbReference type="SAM" id="MobiDB-lite"/>
    </source>
</evidence>
<protein>
    <submittedName>
        <fullName evidence="2">Uncharacterized protein</fullName>
    </submittedName>
</protein>
<comment type="caution">
    <text evidence="2">The sequence shown here is derived from an EMBL/GenBank/DDBJ whole genome shotgun (WGS) entry which is preliminary data.</text>
</comment>
<dbReference type="AlphaFoldDB" id="A0AAW2YB43"/>
<feature type="region of interest" description="Disordered" evidence="1">
    <location>
        <begin position="1"/>
        <end position="20"/>
    </location>
</feature>
<accession>A0AAW2YB43</accession>
<feature type="compositionally biased region" description="Basic and acidic residues" evidence="1">
    <location>
        <begin position="1"/>
        <end position="19"/>
    </location>
</feature>